<keyword evidence="12" id="KW-1133">Transmembrane helix</keyword>
<dbReference type="Pfam" id="PF02518">
    <property type="entry name" value="HATPase_c"/>
    <property type="match status" value="1"/>
</dbReference>
<evidence type="ECO:0000256" key="11">
    <source>
        <dbReference type="ARBA" id="ARBA00023136"/>
    </source>
</evidence>
<evidence type="ECO:0000313" key="16">
    <source>
        <dbReference type="Proteomes" id="UP000318521"/>
    </source>
</evidence>
<evidence type="ECO:0000256" key="12">
    <source>
        <dbReference type="SAM" id="Phobius"/>
    </source>
</evidence>
<evidence type="ECO:0000256" key="10">
    <source>
        <dbReference type="ARBA" id="ARBA00023012"/>
    </source>
</evidence>
<dbReference type="GO" id="GO:0005886">
    <property type="term" value="C:plasma membrane"/>
    <property type="evidence" value="ECO:0007669"/>
    <property type="project" value="UniProtKB-SubCell"/>
</dbReference>
<dbReference type="CDD" id="cd06225">
    <property type="entry name" value="HAMP"/>
    <property type="match status" value="1"/>
</dbReference>
<keyword evidence="12" id="KW-0812">Transmembrane</keyword>
<dbReference type="OrthoDB" id="9776552at2"/>
<dbReference type="GO" id="GO:0005524">
    <property type="term" value="F:ATP binding"/>
    <property type="evidence" value="ECO:0007669"/>
    <property type="project" value="UniProtKB-KW"/>
</dbReference>
<dbReference type="InterPro" id="IPR050640">
    <property type="entry name" value="Bact_2-comp_sensor_kinase"/>
</dbReference>
<comment type="subcellular location">
    <subcellularLocation>
        <location evidence="2">Cell membrane</location>
        <topology evidence="2">Multi-pass membrane protein</topology>
    </subcellularLocation>
</comment>
<keyword evidence="9" id="KW-0067">ATP-binding</keyword>
<comment type="caution">
    <text evidence="15">The sequence shown here is derived from an EMBL/GenBank/DDBJ whole genome shotgun (WGS) entry which is preliminary data.</text>
</comment>
<name>A0A554A374_9BACI</name>
<protein>
    <recommendedName>
        <fullName evidence="3">histidine kinase</fullName>
        <ecNumber evidence="3">2.7.13.3</ecNumber>
    </recommendedName>
</protein>
<reference evidence="15 16" key="1">
    <citation type="submission" date="2019-07" db="EMBL/GenBank/DDBJ databases">
        <authorList>
            <person name="Park Y.J."/>
            <person name="Jeong S.E."/>
            <person name="Jung H.S."/>
        </authorList>
    </citation>
    <scope>NUCLEOTIDE SEQUENCE [LARGE SCALE GENOMIC DNA]</scope>
    <source>
        <strain evidence="16">P16(2019)</strain>
    </source>
</reference>
<evidence type="ECO:0000256" key="4">
    <source>
        <dbReference type="ARBA" id="ARBA00022475"/>
    </source>
</evidence>
<dbReference type="InterPro" id="IPR004358">
    <property type="entry name" value="Sig_transdc_His_kin-like_C"/>
</dbReference>
<dbReference type="AlphaFoldDB" id="A0A554A374"/>
<dbReference type="SMART" id="SM00387">
    <property type="entry name" value="HATPase_c"/>
    <property type="match status" value="1"/>
</dbReference>
<keyword evidence="6" id="KW-0808">Transferase</keyword>
<feature type="transmembrane region" description="Helical" evidence="12">
    <location>
        <begin position="21"/>
        <end position="44"/>
    </location>
</feature>
<keyword evidence="4" id="KW-1003">Cell membrane</keyword>
<proteinExistence type="predicted"/>
<dbReference type="InterPro" id="IPR036890">
    <property type="entry name" value="HATPase_C_sf"/>
</dbReference>
<comment type="catalytic activity">
    <reaction evidence="1">
        <text>ATP + protein L-histidine = ADP + protein N-phospho-L-histidine.</text>
        <dbReference type="EC" id="2.7.13.3"/>
    </reaction>
</comment>
<evidence type="ECO:0000256" key="2">
    <source>
        <dbReference type="ARBA" id="ARBA00004651"/>
    </source>
</evidence>
<keyword evidence="8 15" id="KW-0418">Kinase</keyword>
<evidence type="ECO:0000256" key="1">
    <source>
        <dbReference type="ARBA" id="ARBA00000085"/>
    </source>
</evidence>
<dbReference type="Pfam" id="PF00672">
    <property type="entry name" value="HAMP"/>
    <property type="match status" value="1"/>
</dbReference>
<dbReference type="PROSITE" id="PS50109">
    <property type="entry name" value="HIS_KIN"/>
    <property type="match status" value="1"/>
</dbReference>
<dbReference type="Pfam" id="PF06580">
    <property type="entry name" value="His_kinase"/>
    <property type="match status" value="1"/>
</dbReference>
<evidence type="ECO:0000256" key="6">
    <source>
        <dbReference type="ARBA" id="ARBA00022679"/>
    </source>
</evidence>
<dbReference type="PROSITE" id="PS50885">
    <property type="entry name" value="HAMP"/>
    <property type="match status" value="1"/>
</dbReference>
<dbReference type="SUPFAM" id="SSF55874">
    <property type="entry name" value="ATPase domain of HSP90 chaperone/DNA topoisomerase II/histidine kinase"/>
    <property type="match status" value="1"/>
</dbReference>
<dbReference type="InterPro" id="IPR010559">
    <property type="entry name" value="Sig_transdc_His_kin_internal"/>
</dbReference>
<organism evidence="15 16">
    <name type="scientific">Alkalicoccobacillus porphyridii</name>
    <dbReference type="NCBI Taxonomy" id="2597270"/>
    <lineage>
        <taxon>Bacteria</taxon>
        <taxon>Bacillati</taxon>
        <taxon>Bacillota</taxon>
        <taxon>Bacilli</taxon>
        <taxon>Bacillales</taxon>
        <taxon>Bacillaceae</taxon>
        <taxon>Alkalicoccobacillus</taxon>
    </lineage>
</organism>
<dbReference type="EC" id="2.7.13.3" evidence="3"/>
<dbReference type="SUPFAM" id="SSF158472">
    <property type="entry name" value="HAMP domain-like"/>
    <property type="match status" value="1"/>
</dbReference>
<evidence type="ECO:0000256" key="9">
    <source>
        <dbReference type="ARBA" id="ARBA00022840"/>
    </source>
</evidence>
<evidence type="ECO:0000259" key="13">
    <source>
        <dbReference type="PROSITE" id="PS50109"/>
    </source>
</evidence>
<dbReference type="InterPro" id="IPR003660">
    <property type="entry name" value="HAMP_dom"/>
</dbReference>
<dbReference type="SMART" id="SM00304">
    <property type="entry name" value="HAMP"/>
    <property type="match status" value="1"/>
</dbReference>
<dbReference type="Proteomes" id="UP000318521">
    <property type="component" value="Unassembled WGS sequence"/>
</dbReference>
<keyword evidence="10" id="KW-0902">Two-component regulatory system</keyword>
<dbReference type="Gene3D" id="3.30.565.10">
    <property type="entry name" value="Histidine kinase-like ATPase, C-terminal domain"/>
    <property type="match status" value="1"/>
</dbReference>
<keyword evidence="7" id="KW-0547">Nucleotide-binding</keyword>
<evidence type="ECO:0000256" key="7">
    <source>
        <dbReference type="ARBA" id="ARBA00022741"/>
    </source>
</evidence>
<keyword evidence="5" id="KW-0597">Phosphoprotein</keyword>
<accession>A0A554A374</accession>
<dbReference type="EMBL" id="VLXZ01000001">
    <property type="protein sequence ID" value="TSB48125.1"/>
    <property type="molecule type" value="Genomic_DNA"/>
</dbReference>
<dbReference type="InterPro" id="IPR005467">
    <property type="entry name" value="His_kinase_dom"/>
</dbReference>
<dbReference type="Gene3D" id="6.10.340.10">
    <property type="match status" value="1"/>
</dbReference>
<dbReference type="PANTHER" id="PTHR34220">
    <property type="entry name" value="SENSOR HISTIDINE KINASE YPDA"/>
    <property type="match status" value="1"/>
</dbReference>
<sequence>MRVVYAMIEWGLNRIHGIKNKIIIIAILQLVFFCIMGIISFRVFTAVYETEVYNESANTLKISSTVLDEELKKIEQMSFQISTDPVIQNYMEGINYEYYGYDVYRSRRFLLERLNSYYSQERYVSSIQMLDTLGEYYVVGNQPINDFIDREWTDEMSAASGANVWMSLSDEGVLVSTREMRKLNDLSLSYLGSVFITIDMEEFISDSLNLSSDKSFVIMKDDEVMYVKDFPIEAETLLEGATNTNYQIKEWNDRKYFYTSQHSRHSELMYFNILPFDEVAGSTSRLNQLMIGSFILILFIIILISSKLARTISKPLEDLTQKMKQVEMGNFTPMENEKRVHSSGEIEQLHTNFDSMIQKINTLITENYSKQLVIKETEYRALQAQINPHFLYNTLDSINWLAKVNRQNDISNIAESLGNMMRTIISKKEPLISIQEELNIVHHYMVIQKYRYKKRLTFEMKQPDEVDLYRIPKLTIQPIVENAIQHSLEEIIDECVIQVELTVNDQSIEILISDNGVGMSQETIQAIYEGRVKPKRSGIGLANIMERIQLMFGEPYGLDIQSEVGNGTTVTITLPTVKE</sequence>
<evidence type="ECO:0000256" key="8">
    <source>
        <dbReference type="ARBA" id="ARBA00022777"/>
    </source>
</evidence>
<gene>
    <name evidence="15" type="ORF">FN960_00790</name>
</gene>
<evidence type="ECO:0000256" key="3">
    <source>
        <dbReference type="ARBA" id="ARBA00012438"/>
    </source>
</evidence>
<dbReference type="GO" id="GO:0000155">
    <property type="term" value="F:phosphorelay sensor kinase activity"/>
    <property type="evidence" value="ECO:0007669"/>
    <property type="project" value="InterPro"/>
</dbReference>
<feature type="transmembrane region" description="Helical" evidence="12">
    <location>
        <begin position="286"/>
        <end position="304"/>
    </location>
</feature>
<evidence type="ECO:0000313" key="15">
    <source>
        <dbReference type="EMBL" id="TSB48125.1"/>
    </source>
</evidence>
<keyword evidence="16" id="KW-1185">Reference proteome</keyword>
<evidence type="ECO:0000256" key="5">
    <source>
        <dbReference type="ARBA" id="ARBA00022553"/>
    </source>
</evidence>
<keyword evidence="11 12" id="KW-0472">Membrane</keyword>
<feature type="domain" description="HAMP" evidence="14">
    <location>
        <begin position="310"/>
        <end position="365"/>
    </location>
</feature>
<feature type="domain" description="Histidine kinase" evidence="13">
    <location>
        <begin position="476"/>
        <end position="578"/>
    </location>
</feature>
<dbReference type="PRINTS" id="PR00344">
    <property type="entry name" value="BCTRLSENSOR"/>
</dbReference>
<dbReference type="PANTHER" id="PTHR34220:SF7">
    <property type="entry name" value="SENSOR HISTIDINE KINASE YPDA"/>
    <property type="match status" value="1"/>
</dbReference>
<evidence type="ECO:0000259" key="14">
    <source>
        <dbReference type="PROSITE" id="PS50885"/>
    </source>
</evidence>
<dbReference type="InterPro" id="IPR003594">
    <property type="entry name" value="HATPase_dom"/>
</dbReference>